<name>A0A426X9Q4_ENSVE</name>
<evidence type="ECO:0000313" key="2">
    <source>
        <dbReference type="EMBL" id="RRT36170.1"/>
    </source>
</evidence>
<dbReference type="EMBL" id="AMZH03023967">
    <property type="protein sequence ID" value="RRT36170.1"/>
    <property type="molecule type" value="Genomic_DNA"/>
</dbReference>
<organism evidence="2 3">
    <name type="scientific">Ensete ventricosum</name>
    <name type="common">Abyssinian banana</name>
    <name type="synonym">Musa ensete</name>
    <dbReference type="NCBI Taxonomy" id="4639"/>
    <lineage>
        <taxon>Eukaryota</taxon>
        <taxon>Viridiplantae</taxon>
        <taxon>Streptophyta</taxon>
        <taxon>Embryophyta</taxon>
        <taxon>Tracheophyta</taxon>
        <taxon>Spermatophyta</taxon>
        <taxon>Magnoliopsida</taxon>
        <taxon>Liliopsida</taxon>
        <taxon>Zingiberales</taxon>
        <taxon>Musaceae</taxon>
        <taxon>Ensete</taxon>
    </lineage>
</organism>
<dbReference type="PANTHER" id="PTHR47926">
    <property type="entry name" value="PENTATRICOPEPTIDE REPEAT-CONTAINING PROTEIN"/>
    <property type="match status" value="1"/>
</dbReference>
<comment type="caution">
    <text evidence="2">The sequence shown here is derived from an EMBL/GenBank/DDBJ whole genome shotgun (WGS) entry which is preliminary data.</text>
</comment>
<dbReference type="AlphaFoldDB" id="A0A426X9Q4"/>
<evidence type="ECO:0000313" key="3">
    <source>
        <dbReference type="Proteomes" id="UP000287651"/>
    </source>
</evidence>
<reference evidence="2 3" key="1">
    <citation type="journal article" date="2014" name="Agronomy (Basel)">
        <title>A Draft Genome Sequence for Ensete ventricosum, the Drought-Tolerant Tree Against Hunger.</title>
        <authorList>
            <person name="Harrison J."/>
            <person name="Moore K.A."/>
            <person name="Paszkiewicz K."/>
            <person name="Jones T."/>
            <person name="Grant M."/>
            <person name="Ambacheew D."/>
            <person name="Muzemil S."/>
            <person name="Studholme D.J."/>
        </authorList>
    </citation>
    <scope>NUCLEOTIDE SEQUENCE [LARGE SCALE GENOMIC DNA]</scope>
</reference>
<accession>A0A426X9Q4</accession>
<sequence>MRSISSRWSRTPNRLDDLFSQCNNSFHRRTLRPRQPPLPLSSCAPRRYRRFPLCLAHEPARGTSKASARQHPHPRPPPSSRPSCSSTPSAAPLPSSSTWLPGLAPPEAASTSLSAGLRHDKFAFPFALRSCAALSDLRLGNCCSNDLFMAAALVDMYSKCAARDVFCARQMFDKMASRDLVCWTSMIAGYAHHGDAGLLPAHATVEREAQPGHLVELTPCLRPSWGGS</sequence>
<dbReference type="Proteomes" id="UP000287651">
    <property type="component" value="Unassembled WGS sequence"/>
</dbReference>
<dbReference type="Gene3D" id="1.25.40.10">
    <property type="entry name" value="Tetratricopeptide repeat domain"/>
    <property type="match status" value="1"/>
</dbReference>
<dbReference type="GO" id="GO:0009451">
    <property type="term" value="P:RNA modification"/>
    <property type="evidence" value="ECO:0007669"/>
    <property type="project" value="InterPro"/>
</dbReference>
<gene>
    <name evidence="2" type="ORF">B296_00031382</name>
</gene>
<dbReference type="GO" id="GO:0003723">
    <property type="term" value="F:RNA binding"/>
    <property type="evidence" value="ECO:0007669"/>
    <property type="project" value="InterPro"/>
</dbReference>
<feature type="region of interest" description="Disordered" evidence="1">
    <location>
        <begin position="60"/>
        <end position="97"/>
    </location>
</feature>
<evidence type="ECO:0008006" key="4">
    <source>
        <dbReference type="Google" id="ProtNLM"/>
    </source>
</evidence>
<dbReference type="InterPro" id="IPR046960">
    <property type="entry name" value="PPR_At4g14850-like_plant"/>
</dbReference>
<feature type="compositionally biased region" description="Low complexity" evidence="1">
    <location>
        <begin position="81"/>
        <end position="97"/>
    </location>
</feature>
<proteinExistence type="predicted"/>
<protein>
    <recommendedName>
        <fullName evidence="4">Pentatricopeptide repeat-containing protein</fullName>
    </recommendedName>
</protein>
<evidence type="ECO:0000256" key="1">
    <source>
        <dbReference type="SAM" id="MobiDB-lite"/>
    </source>
</evidence>
<dbReference type="InterPro" id="IPR011990">
    <property type="entry name" value="TPR-like_helical_dom_sf"/>
</dbReference>